<dbReference type="SMART" id="SM01332">
    <property type="entry name" value="Cyclin_C"/>
    <property type="match status" value="1"/>
</dbReference>
<dbReference type="GO" id="GO:0051301">
    <property type="term" value="P:cell division"/>
    <property type="evidence" value="ECO:0007669"/>
    <property type="project" value="UniProtKB-KW"/>
</dbReference>
<sequence length="760" mass="85461">MASLKLKGKTGDQLSSSRCLKIYSQNENPKIEASTMTKPVVGSKAAVLTTAIDSKGSLKNMTKIKGKRDSSGKLQLHLQQICHNQYLHSMPLRAFFYSSLYAHFSENKIVQRKALSDLSNLTSFVSSTKVYDGSKSMKNERSALLERVSVASAAKTANVSSRRSFKGKERDHLNQGAVVHTSKTVKQQISKFCFLRTESNKDVKTSLSVQSVTTKNSDRKSVLTTSRIKPASMTAVLKLSDQVFLTSFQDNQESTSTLKDKVTEASRNTSKAKVCESASHQASYGKNHLSRNRGSDSFVMILKFGTRATKSGSNSAARILPRSFKPSVKTALRPSNTQRASKSKCSSGLKKQASVAAISSKKDIECTLPANNVAAISSEASQKDLMSNGNSDASINMPDILTRKKAKRRRSYTSLLMTRSKLLEGNGVKEEEKLPGIDKDDNPLEVAQYVDEIYQYYWTTEALNPSLENYMSIQKDITPHMRGILINWLIELLFTLSLSQQVHLKFDLMQETLYLMVTLLDRYLSEVQIKKNEMQLVGLTTLLLASKYEDFWHPRVKDLISISAEAYTTEQVLKMEKLVLKELKFRLNVPTPYVFMLRFIKASQSDTKLEHLAFYLIELCLVEYEALKFKPSLLCASAIYVARCTLQMSPSWTPLLCRHTRYDASEIRHISFKVLECAEMILRFQRAARSGQLKVTFEKYTSHELSQVAMITPLVVSVLIVLEVLFPPFEFEIDELNVMMDHGFVLDRLELAPLSCPLIT</sequence>
<evidence type="ECO:0000313" key="9">
    <source>
        <dbReference type="Proteomes" id="UP000239757"/>
    </source>
</evidence>
<evidence type="ECO:0000256" key="5">
    <source>
        <dbReference type="RuleBase" id="RU000383"/>
    </source>
</evidence>
<dbReference type="InterPro" id="IPR004367">
    <property type="entry name" value="Cyclin_C-dom"/>
</dbReference>
<gene>
    <name evidence="8" type="ORF">GOBAR_AA20700</name>
</gene>
<dbReference type="Pfam" id="PF00134">
    <property type="entry name" value="Cyclin_N"/>
    <property type="match status" value="1"/>
</dbReference>
<dbReference type="SMART" id="SM00385">
    <property type="entry name" value="CYCLIN"/>
    <property type="match status" value="2"/>
</dbReference>
<evidence type="ECO:0000256" key="2">
    <source>
        <dbReference type="ARBA" id="ARBA00022618"/>
    </source>
</evidence>
<reference evidence="8 9" key="1">
    <citation type="submission" date="2015-01" db="EMBL/GenBank/DDBJ databases">
        <title>Genome of allotetraploid Gossypium barbadense reveals genomic plasticity and fiber elongation in cotton evolution.</title>
        <authorList>
            <person name="Chen X."/>
            <person name="Liu X."/>
            <person name="Zhao B."/>
            <person name="Zheng H."/>
            <person name="Hu Y."/>
            <person name="Lu G."/>
            <person name="Yang C."/>
            <person name="Chen J."/>
            <person name="Shan C."/>
            <person name="Zhang L."/>
            <person name="Zhou Y."/>
            <person name="Wang L."/>
            <person name="Guo W."/>
            <person name="Bai Y."/>
            <person name="Ruan J."/>
            <person name="Shangguan X."/>
            <person name="Mao Y."/>
            <person name="Jiang J."/>
            <person name="Zhu Y."/>
            <person name="Lei J."/>
            <person name="Kang H."/>
            <person name="Chen S."/>
            <person name="He X."/>
            <person name="Wang R."/>
            <person name="Wang Y."/>
            <person name="Chen J."/>
            <person name="Wang L."/>
            <person name="Yu S."/>
            <person name="Wang B."/>
            <person name="Wei J."/>
            <person name="Song S."/>
            <person name="Lu X."/>
            <person name="Gao Z."/>
            <person name="Gu W."/>
            <person name="Deng X."/>
            <person name="Ma D."/>
            <person name="Wang S."/>
            <person name="Liang W."/>
            <person name="Fang L."/>
            <person name="Cai C."/>
            <person name="Zhu X."/>
            <person name="Zhou B."/>
            <person name="Zhang Y."/>
            <person name="Chen Z."/>
            <person name="Xu S."/>
            <person name="Zhu R."/>
            <person name="Wang S."/>
            <person name="Zhang T."/>
            <person name="Zhao G."/>
        </authorList>
    </citation>
    <scope>NUCLEOTIDE SEQUENCE [LARGE SCALE GENOMIC DNA]</scope>
    <source>
        <strain evidence="9">cv. Xinhai21</strain>
        <tissue evidence="8">Leaf</tissue>
    </source>
</reference>
<dbReference type="InterPro" id="IPR036915">
    <property type="entry name" value="Cyclin-like_sf"/>
</dbReference>
<proteinExistence type="inferred from homology"/>
<dbReference type="FunFam" id="1.10.472.10:FF:000091">
    <property type="entry name" value="putative cyclin-B3-1 isoform X3"/>
    <property type="match status" value="1"/>
</dbReference>
<evidence type="ECO:0000256" key="1">
    <source>
        <dbReference type="ARBA" id="ARBA00006955"/>
    </source>
</evidence>
<keyword evidence="2" id="KW-0132">Cell division</keyword>
<dbReference type="OrthoDB" id="5590282at2759"/>
<evidence type="ECO:0000256" key="4">
    <source>
        <dbReference type="ARBA" id="ARBA00023306"/>
    </source>
</evidence>
<keyword evidence="3 5" id="KW-0195">Cyclin</keyword>
<dbReference type="InterPro" id="IPR006671">
    <property type="entry name" value="Cyclin_N"/>
</dbReference>
<dbReference type="InterPro" id="IPR039361">
    <property type="entry name" value="Cyclin"/>
</dbReference>
<dbReference type="PANTHER" id="PTHR10177">
    <property type="entry name" value="CYCLINS"/>
    <property type="match status" value="1"/>
</dbReference>
<name>A0A2P5X9E3_GOSBA</name>
<dbReference type="AlphaFoldDB" id="A0A2P5X9E3"/>
<comment type="similarity">
    <text evidence="1">Belongs to the cyclin family. Cyclin AB subfamily.</text>
</comment>
<evidence type="ECO:0008006" key="10">
    <source>
        <dbReference type="Google" id="ProtNLM"/>
    </source>
</evidence>
<dbReference type="SUPFAM" id="SSF47954">
    <property type="entry name" value="Cyclin-like"/>
    <property type="match status" value="2"/>
</dbReference>
<dbReference type="CDD" id="cd20507">
    <property type="entry name" value="CYCLIN_CCNB1-like_rpt1"/>
    <property type="match status" value="1"/>
</dbReference>
<feature type="domain" description="Cyclin C-terminal" evidence="7">
    <location>
        <begin position="590"/>
        <end position="714"/>
    </location>
</feature>
<feature type="domain" description="Cyclin-like" evidence="6">
    <location>
        <begin position="594"/>
        <end position="676"/>
    </location>
</feature>
<dbReference type="Gene3D" id="1.10.472.10">
    <property type="entry name" value="Cyclin-like"/>
    <property type="match status" value="2"/>
</dbReference>
<dbReference type="InterPro" id="IPR013763">
    <property type="entry name" value="Cyclin-like_dom"/>
</dbReference>
<feature type="domain" description="Cyclin-like" evidence="6">
    <location>
        <begin position="487"/>
        <end position="581"/>
    </location>
</feature>
<keyword evidence="4" id="KW-0131">Cell cycle</keyword>
<dbReference type="Proteomes" id="UP000239757">
    <property type="component" value="Unassembled WGS sequence"/>
</dbReference>
<dbReference type="FunFam" id="1.10.472.10:FF:000057">
    <property type="entry name" value="Cyclin N-terminal domain containing 2"/>
    <property type="match status" value="1"/>
</dbReference>
<evidence type="ECO:0000259" key="7">
    <source>
        <dbReference type="SMART" id="SM01332"/>
    </source>
</evidence>
<protein>
    <recommendedName>
        <fullName evidence="10">Cyclin N-terminal domain-containing protein</fullName>
    </recommendedName>
</protein>
<evidence type="ECO:0000259" key="6">
    <source>
        <dbReference type="SMART" id="SM00385"/>
    </source>
</evidence>
<dbReference type="EMBL" id="KZ665390">
    <property type="protein sequence ID" value="PPR99967.1"/>
    <property type="molecule type" value="Genomic_DNA"/>
</dbReference>
<dbReference type="Pfam" id="PF02984">
    <property type="entry name" value="Cyclin_C"/>
    <property type="match status" value="1"/>
</dbReference>
<evidence type="ECO:0000256" key="3">
    <source>
        <dbReference type="ARBA" id="ARBA00023127"/>
    </source>
</evidence>
<organism evidence="8 9">
    <name type="scientific">Gossypium barbadense</name>
    <name type="common">Sea Island cotton</name>
    <name type="synonym">Hibiscus barbadensis</name>
    <dbReference type="NCBI Taxonomy" id="3634"/>
    <lineage>
        <taxon>Eukaryota</taxon>
        <taxon>Viridiplantae</taxon>
        <taxon>Streptophyta</taxon>
        <taxon>Embryophyta</taxon>
        <taxon>Tracheophyta</taxon>
        <taxon>Spermatophyta</taxon>
        <taxon>Magnoliopsida</taxon>
        <taxon>eudicotyledons</taxon>
        <taxon>Gunneridae</taxon>
        <taxon>Pentapetalae</taxon>
        <taxon>rosids</taxon>
        <taxon>malvids</taxon>
        <taxon>Malvales</taxon>
        <taxon>Malvaceae</taxon>
        <taxon>Malvoideae</taxon>
        <taxon>Gossypium</taxon>
    </lineage>
</organism>
<evidence type="ECO:0000313" key="8">
    <source>
        <dbReference type="EMBL" id="PPR99967.1"/>
    </source>
</evidence>
<accession>A0A2P5X9E3</accession>